<sequence length="580" mass="63861">MRTRFTRPAFARLLSLTFVPFPTPGAINKFLARAGPLRSQRRRAPPLCCPAQYPSLSPFAPPDFLNLPAQLKQLQKQKGLEHLQVAIDPKEIDRAHRLGRHATNRHRPIIAKFTFHKNKETVNAPKLKGTDFSIGEDFSQSVRTARRQSAGDQRAKWMRSAARQRSYYCPSRRTLEDAGTRGRHSAEKMTPSGTPIYRKCSYIEEMKNEHKNVTQNKQNGRIWSEGIASSGSTSQRSLTAFSSGETPTRQCRGIPAKSRSQTSPLLWSDDPRREKLRCSCVSVHISASAFAMSMSARIQKVALWHAGPITVSKENAFHGDYATTPALDRCDIEAAADSASILPTALRMLRLTYPATSATAYLDRINKEHPRASFSGLGGTGKEPMLIPVFIVVQLLFPVPHMTRAQQLASLGACALQHLRETSTRASGSSRDKTSAVPLGPVGRRDNEASPGGRGIFDQRREGKQKKEQGKARGTKATEGNKIKRTRETERSLCPGLVRVCARILCAFASAKKSSSQKGATEKEGDVEIPVGSSRGESGAIASGAHLPGEEGVSPREDGLQRKRALRHNSTRMRSWVQRG</sequence>
<feature type="region of interest" description="Disordered" evidence="1">
    <location>
        <begin position="172"/>
        <end position="194"/>
    </location>
</feature>
<organism evidence="2 3">
    <name type="scientific">Haemaphysalis longicornis</name>
    <name type="common">Bush tick</name>
    <dbReference type="NCBI Taxonomy" id="44386"/>
    <lineage>
        <taxon>Eukaryota</taxon>
        <taxon>Metazoa</taxon>
        <taxon>Ecdysozoa</taxon>
        <taxon>Arthropoda</taxon>
        <taxon>Chelicerata</taxon>
        <taxon>Arachnida</taxon>
        <taxon>Acari</taxon>
        <taxon>Parasitiformes</taxon>
        <taxon>Ixodida</taxon>
        <taxon>Ixodoidea</taxon>
        <taxon>Ixodidae</taxon>
        <taxon>Haemaphysalinae</taxon>
        <taxon>Haemaphysalis</taxon>
    </lineage>
</organism>
<name>A0A9J6H898_HAELO</name>
<feature type="region of interest" description="Disordered" evidence="1">
    <location>
        <begin position="422"/>
        <end position="484"/>
    </location>
</feature>
<dbReference type="AlphaFoldDB" id="A0A9J6H898"/>
<gene>
    <name evidence="2" type="ORF">HPB48_025851</name>
</gene>
<dbReference type="OrthoDB" id="7417618at2759"/>
<keyword evidence="3" id="KW-1185">Reference proteome</keyword>
<evidence type="ECO:0000313" key="2">
    <source>
        <dbReference type="EMBL" id="KAH9383926.1"/>
    </source>
</evidence>
<dbReference type="EMBL" id="JABSTR010001317">
    <property type="protein sequence ID" value="KAH9383926.1"/>
    <property type="molecule type" value="Genomic_DNA"/>
</dbReference>
<evidence type="ECO:0000256" key="1">
    <source>
        <dbReference type="SAM" id="MobiDB-lite"/>
    </source>
</evidence>
<proteinExistence type="predicted"/>
<comment type="caution">
    <text evidence="2">The sequence shown here is derived from an EMBL/GenBank/DDBJ whole genome shotgun (WGS) entry which is preliminary data.</text>
</comment>
<feature type="compositionally biased region" description="Basic and acidic residues" evidence="1">
    <location>
        <begin position="173"/>
        <end position="187"/>
    </location>
</feature>
<dbReference type="Proteomes" id="UP000821853">
    <property type="component" value="Unassembled WGS sequence"/>
</dbReference>
<feature type="compositionally biased region" description="Basic and acidic residues" evidence="1">
    <location>
        <begin position="457"/>
        <end position="471"/>
    </location>
</feature>
<feature type="region of interest" description="Disordered" evidence="1">
    <location>
        <begin position="227"/>
        <end position="268"/>
    </location>
</feature>
<protein>
    <submittedName>
        <fullName evidence="2">Uncharacterized protein</fullName>
    </submittedName>
</protein>
<dbReference type="VEuPathDB" id="VectorBase:HLOH_049896"/>
<accession>A0A9J6H898</accession>
<feature type="compositionally biased region" description="Polar residues" evidence="1">
    <location>
        <begin position="227"/>
        <end position="249"/>
    </location>
</feature>
<evidence type="ECO:0000313" key="3">
    <source>
        <dbReference type="Proteomes" id="UP000821853"/>
    </source>
</evidence>
<reference evidence="2 3" key="1">
    <citation type="journal article" date="2020" name="Cell">
        <title>Large-Scale Comparative Analyses of Tick Genomes Elucidate Their Genetic Diversity and Vector Capacities.</title>
        <authorList>
            <consortium name="Tick Genome and Microbiome Consortium (TIGMIC)"/>
            <person name="Jia N."/>
            <person name="Wang J."/>
            <person name="Shi W."/>
            <person name="Du L."/>
            <person name="Sun Y."/>
            <person name="Zhan W."/>
            <person name="Jiang J.F."/>
            <person name="Wang Q."/>
            <person name="Zhang B."/>
            <person name="Ji P."/>
            <person name="Bell-Sakyi L."/>
            <person name="Cui X.M."/>
            <person name="Yuan T.T."/>
            <person name="Jiang B.G."/>
            <person name="Yang W.F."/>
            <person name="Lam T.T."/>
            <person name="Chang Q.C."/>
            <person name="Ding S.J."/>
            <person name="Wang X.J."/>
            <person name="Zhu J.G."/>
            <person name="Ruan X.D."/>
            <person name="Zhao L."/>
            <person name="Wei J.T."/>
            <person name="Ye R.Z."/>
            <person name="Que T.C."/>
            <person name="Du C.H."/>
            <person name="Zhou Y.H."/>
            <person name="Cheng J.X."/>
            <person name="Dai P.F."/>
            <person name="Guo W.B."/>
            <person name="Han X.H."/>
            <person name="Huang E.J."/>
            <person name="Li L.F."/>
            <person name="Wei W."/>
            <person name="Gao Y.C."/>
            <person name="Liu J.Z."/>
            <person name="Shao H.Z."/>
            <person name="Wang X."/>
            <person name="Wang C.C."/>
            <person name="Yang T.C."/>
            <person name="Huo Q.B."/>
            <person name="Li W."/>
            <person name="Chen H.Y."/>
            <person name="Chen S.E."/>
            <person name="Zhou L.G."/>
            <person name="Ni X.B."/>
            <person name="Tian J.H."/>
            <person name="Sheng Y."/>
            <person name="Liu T."/>
            <person name="Pan Y.S."/>
            <person name="Xia L.Y."/>
            <person name="Li J."/>
            <person name="Zhao F."/>
            <person name="Cao W.C."/>
        </authorList>
    </citation>
    <scope>NUCLEOTIDE SEQUENCE [LARGE SCALE GENOMIC DNA]</scope>
    <source>
        <strain evidence="2">HaeL-2018</strain>
    </source>
</reference>
<feature type="compositionally biased region" description="Basic residues" evidence="1">
    <location>
        <begin position="562"/>
        <end position="571"/>
    </location>
</feature>
<feature type="region of interest" description="Disordered" evidence="1">
    <location>
        <begin position="512"/>
        <end position="580"/>
    </location>
</feature>